<evidence type="ECO:0000313" key="2">
    <source>
        <dbReference type="Proteomes" id="UP001060085"/>
    </source>
</evidence>
<sequence length="225" mass="25131">MRKRNVTPSSPLISIASESGFHLLSRCRGLPIQQFQKYRVACDSEDGDGWELAMRENDEKLYSAIQACETNVLVPADINEEEGRNGGALSYEELIRRGFSIKWTPFGCSLCLESGGQCGVDSNQFRDERGRIGGWYDSIRSGNIGGRNWGQGEGHSSDWGPECGPQGGENGPQEAEPNVTPCLQDMRFFHIFRLAHKVPEHSRRLYDDLNLSRGPWKSLEYSGSL</sequence>
<reference evidence="2" key="1">
    <citation type="journal article" date="2023" name="Nat. Plants">
        <title>Single-cell RNA sequencing provides a high-resolution roadmap for understanding the multicellular compartmentation of specialized metabolism.</title>
        <authorList>
            <person name="Sun S."/>
            <person name="Shen X."/>
            <person name="Li Y."/>
            <person name="Li Y."/>
            <person name="Wang S."/>
            <person name="Li R."/>
            <person name="Zhang H."/>
            <person name="Shen G."/>
            <person name="Guo B."/>
            <person name="Wei J."/>
            <person name="Xu J."/>
            <person name="St-Pierre B."/>
            <person name="Chen S."/>
            <person name="Sun C."/>
        </authorList>
    </citation>
    <scope>NUCLEOTIDE SEQUENCE [LARGE SCALE GENOMIC DNA]</scope>
</reference>
<evidence type="ECO:0000313" key="1">
    <source>
        <dbReference type="EMBL" id="KAI5677431.1"/>
    </source>
</evidence>
<protein>
    <submittedName>
        <fullName evidence="1">Uncharacterized protein</fullName>
    </submittedName>
</protein>
<dbReference type="EMBL" id="CM044702">
    <property type="protein sequence ID" value="KAI5677431.1"/>
    <property type="molecule type" value="Genomic_DNA"/>
</dbReference>
<dbReference type="Proteomes" id="UP001060085">
    <property type="component" value="Linkage Group LG02"/>
</dbReference>
<comment type="caution">
    <text evidence="1">The sequence shown here is derived from an EMBL/GenBank/DDBJ whole genome shotgun (WGS) entry which is preliminary data.</text>
</comment>
<organism evidence="1 2">
    <name type="scientific">Catharanthus roseus</name>
    <name type="common">Madagascar periwinkle</name>
    <name type="synonym">Vinca rosea</name>
    <dbReference type="NCBI Taxonomy" id="4058"/>
    <lineage>
        <taxon>Eukaryota</taxon>
        <taxon>Viridiplantae</taxon>
        <taxon>Streptophyta</taxon>
        <taxon>Embryophyta</taxon>
        <taxon>Tracheophyta</taxon>
        <taxon>Spermatophyta</taxon>
        <taxon>Magnoliopsida</taxon>
        <taxon>eudicotyledons</taxon>
        <taxon>Gunneridae</taxon>
        <taxon>Pentapetalae</taxon>
        <taxon>asterids</taxon>
        <taxon>lamiids</taxon>
        <taxon>Gentianales</taxon>
        <taxon>Apocynaceae</taxon>
        <taxon>Rauvolfioideae</taxon>
        <taxon>Vinceae</taxon>
        <taxon>Catharanthinae</taxon>
        <taxon>Catharanthus</taxon>
    </lineage>
</organism>
<name>A0ACC0BXM0_CATRO</name>
<gene>
    <name evidence="1" type="ORF">M9H77_08381</name>
</gene>
<proteinExistence type="predicted"/>
<keyword evidence="2" id="KW-1185">Reference proteome</keyword>
<accession>A0ACC0BXM0</accession>